<dbReference type="KEGG" id="mama:GII36_04250"/>
<evidence type="ECO:0000313" key="3">
    <source>
        <dbReference type="Proteomes" id="UP001059824"/>
    </source>
</evidence>
<name>A0A857MQY2_9BACT</name>
<dbReference type="Pfam" id="PF08818">
    <property type="entry name" value="DUF1801"/>
    <property type="match status" value="1"/>
</dbReference>
<organism evidence="2 3">
    <name type="scientific">Candidatus Mycosynbacter amalyticus</name>
    <dbReference type="NCBI Taxonomy" id="2665156"/>
    <lineage>
        <taxon>Bacteria</taxon>
        <taxon>Candidatus Saccharimonadota</taxon>
        <taxon>Candidatus Saccharimonadota incertae sedis</taxon>
        <taxon>Candidatus Mycosynbacter</taxon>
    </lineage>
</organism>
<gene>
    <name evidence="2" type="ORF">GII36_04250</name>
</gene>
<proteinExistence type="predicted"/>
<protein>
    <submittedName>
        <fullName evidence="2">DUF1801 domain-containing protein</fullName>
    </submittedName>
</protein>
<reference evidence="2" key="1">
    <citation type="journal article" date="2021" name="Nat. Microbiol.">
        <title>Cocultivation of an ultrasmall environmental parasitic bacterium with lytic ability against bacteria associated with wastewater foams.</title>
        <authorList>
            <person name="Batinovic S."/>
            <person name="Rose J.J.A."/>
            <person name="Ratcliffe J."/>
            <person name="Seviour R.J."/>
            <person name="Petrovski S."/>
        </authorList>
    </citation>
    <scope>NUCLEOTIDE SEQUENCE</scope>
    <source>
        <strain evidence="2">JR1</strain>
    </source>
</reference>
<dbReference type="Proteomes" id="UP001059824">
    <property type="component" value="Chromosome"/>
</dbReference>
<evidence type="ECO:0000259" key="1">
    <source>
        <dbReference type="Pfam" id="PF08818"/>
    </source>
</evidence>
<evidence type="ECO:0000313" key="2">
    <source>
        <dbReference type="EMBL" id="QHN43040.1"/>
    </source>
</evidence>
<dbReference type="EMBL" id="CP045921">
    <property type="protein sequence ID" value="QHN43040.1"/>
    <property type="molecule type" value="Genomic_DNA"/>
</dbReference>
<dbReference type="RefSeq" id="WP_260762811.1">
    <property type="nucleotide sequence ID" value="NZ_CP045921.1"/>
</dbReference>
<keyword evidence="3" id="KW-1185">Reference proteome</keyword>
<feature type="domain" description="YdhG-like" evidence="1">
    <location>
        <begin position="50"/>
        <end position="129"/>
    </location>
</feature>
<dbReference type="InterPro" id="IPR014922">
    <property type="entry name" value="YdhG-like"/>
</dbReference>
<accession>A0A857MQY2</accession>
<sequence>MAKYEPKTVATQDSVIDYLATLDDSQQRDSQLLVGMMERVSGKPPMLWGKIIGFGKYHYKSKSGIEADWPLIGFAPRKGKLSLYLTYDAAEFTDALGRVGKHEVGKGCIYLKNLDHADLGALEQLIASAYEKSKELL</sequence>
<dbReference type="AlphaFoldDB" id="A0A857MQY2"/>